<keyword evidence="5" id="KW-0378">Hydrolase</keyword>
<dbReference type="AlphaFoldDB" id="A0A670ZFJ0"/>
<evidence type="ECO:0000313" key="8">
    <source>
        <dbReference type="Proteomes" id="UP000472273"/>
    </source>
</evidence>
<dbReference type="InterPro" id="IPR040643">
    <property type="entry name" value="MLVIN_C"/>
</dbReference>
<feature type="domain" description="Murine leukemia virus integrase C-terminal" evidence="6">
    <location>
        <begin position="5"/>
        <end position="57"/>
    </location>
</feature>
<protein>
    <recommendedName>
        <fullName evidence="6">Murine leukemia virus integrase C-terminal domain-containing protein</fullName>
    </recommendedName>
</protein>
<reference evidence="7" key="1">
    <citation type="submission" date="2025-08" db="UniProtKB">
        <authorList>
            <consortium name="Ensembl"/>
        </authorList>
    </citation>
    <scope>IDENTIFICATION</scope>
</reference>
<evidence type="ECO:0000256" key="3">
    <source>
        <dbReference type="ARBA" id="ARBA00022722"/>
    </source>
</evidence>
<dbReference type="Proteomes" id="UP000472273">
    <property type="component" value="Unplaced"/>
</dbReference>
<evidence type="ECO:0000256" key="5">
    <source>
        <dbReference type="ARBA" id="ARBA00022801"/>
    </source>
</evidence>
<accession>A0A670ZFJ0</accession>
<dbReference type="GO" id="GO:0016787">
    <property type="term" value="F:hydrolase activity"/>
    <property type="evidence" value="ECO:0007669"/>
    <property type="project" value="UniProtKB-KW"/>
</dbReference>
<keyword evidence="4" id="KW-0255">Endonuclease</keyword>
<reference evidence="7" key="2">
    <citation type="submission" date="2025-09" db="UniProtKB">
        <authorList>
            <consortium name="Ensembl"/>
        </authorList>
    </citation>
    <scope>IDENTIFICATION</scope>
</reference>
<evidence type="ECO:0000256" key="2">
    <source>
        <dbReference type="ARBA" id="ARBA00022695"/>
    </source>
</evidence>
<evidence type="ECO:0000256" key="4">
    <source>
        <dbReference type="ARBA" id="ARBA00022759"/>
    </source>
</evidence>
<dbReference type="GO" id="GO:0004519">
    <property type="term" value="F:endonuclease activity"/>
    <property type="evidence" value="ECO:0007669"/>
    <property type="project" value="UniProtKB-KW"/>
</dbReference>
<keyword evidence="3" id="KW-0540">Nuclease</keyword>
<dbReference type="Pfam" id="PF18697">
    <property type="entry name" value="MLVIN_C"/>
    <property type="match status" value="1"/>
</dbReference>
<dbReference type="GeneTree" id="ENSGT01000000215598"/>
<name>A0A670ZFJ0_PSETE</name>
<proteinExistence type="predicted"/>
<dbReference type="GO" id="GO:0016779">
    <property type="term" value="F:nucleotidyltransferase activity"/>
    <property type="evidence" value="ECO:0007669"/>
    <property type="project" value="UniProtKB-KW"/>
</dbReference>
<keyword evidence="2" id="KW-0548">Nucleotidyltransferase</keyword>
<dbReference type="Gene3D" id="2.30.30.850">
    <property type="match status" value="1"/>
</dbReference>
<keyword evidence="8" id="KW-1185">Reference proteome</keyword>
<evidence type="ECO:0000256" key="1">
    <source>
        <dbReference type="ARBA" id="ARBA00022679"/>
    </source>
</evidence>
<organism evidence="7 8">
    <name type="scientific">Pseudonaja textilis</name>
    <name type="common">Eastern brown snake</name>
    <dbReference type="NCBI Taxonomy" id="8673"/>
    <lineage>
        <taxon>Eukaryota</taxon>
        <taxon>Metazoa</taxon>
        <taxon>Chordata</taxon>
        <taxon>Craniata</taxon>
        <taxon>Vertebrata</taxon>
        <taxon>Euteleostomi</taxon>
        <taxon>Lepidosauria</taxon>
        <taxon>Squamata</taxon>
        <taxon>Bifurcata</taxon>
        <taxon>Unidentata</taxon>
        <taxon>Episquamata</taxon>
        <taxon>Toxicofera</taxon>
        <taxon>Serpentes</taxon>
        <taxon>Colubroidea</taxon>
        <taxon>Elapidae</taxon>
        <taxon>Hydrophiinae</taxon>
        <taxon>Pseudonaja</taxon>
    </lineage>
</organism>
<keyword evidence="1" id="KW-0808">Transferase</keyword>
<sequence length="113" mass="13086">MSLQPYEPGDWVWIKFFTRTSPLQPRWKGPYQVLLTTHTAIKVAERDTWIHWTHAKNLPDSYESIFSWGHSTKTKDHTRYTLHIAAVTTSERCFNVTGCSTPRVTECTSLSNT</sequence>
<dbReference type="Ensembl" id="ENSPTXT00000021314.1">
    <property type="protein sequence ID" value="ENSPTXP00000020681.1"/>
    <property type="gene ID" value="ENSPTXG00000014301.1"/>
</dbReference>
<evidence type="ECO:0000313" key="7">
    <source>
        <dbReference type="Ensembl" id="ENSPTXP00000020681.1"/>
    </source>
</evidence>
<evidence type="ECO:0000259" key="6">
    <source>
        <dbReference type="Pfam" id="PF18697"/>
    </source>
</evidence>